<dbReference type="GO" id="GO:0009360">
    <property type="term" value="C:DNA polymerase III complex"/>
    <property type="evidence" value="ECO:0007669"/>
    <property type="project" value="InterPro"/>
</dbReference>
<dbReference type="PANTHER" id="PTHR34388">
    <property type="entry name" value="DNA POLYMERASE III SUBUNIT DELTA"/>
    <property type="match status" value="1"/>
</dbReference>
<feature type="domain" description="DNA polymerase III delta N-terminal" evidence="9">
    <location>
        <begin position="4"/>
        <end position="125"/>
    </location>
</feature>
<evidence type="ECO:0000256" key="5">
    <source>
        <dbReference type="ARBA" id="ARBA00022705"/>
    </source>
</evidence>
<keyword evidence="12" id="KW-1185">Reference proteome</keyword>
<evidence type="ECO:0000313" key="11">
    <source>
        <dbReference type="EMBL" id="ABW28653.1"/>
    </source>
</evidence>
<dbReference type="InterPro" id="IPR010372">
    <property type="entry name" value="DNA_pol3_delta_N"/>
</dbReference>
<dbReference type="InterPro" id="IPR005790">
    <property type="entry name" value="DNA_polIII_delta"/>
</dbReference>
<keyword evidence="3" id="KW-0808">Transferase</keyword>
<dbReference type="InterPro" id="IPR008921">
    <property type="entry name" value="DNA_pol3_clamp-load_cplx_C"/>
</dbReference>
<dbReference type="SUPFAM" id="SSF52540">
    <property type="entry name" value="P-loop containing nucleoside triphosphate hydrolases"/>
    <property type="match status" value="1"/>
</dbReference>
<evidence type="ECO:0000256" key="2">
    <source>
        <dbReference type="ARBA" id="ARBA00017703"/>
    </source>
</evidence>
<dbReference type="HOGENOM" id="CLU_044694_2_1_3"/>
<name>B0C3F4_ACAM1</name>
<comment type="catalytic activity">
    <reaction evidence="8">
        <text>DNA(n) + a 2'-deoxyribonucleoside 5'-triphosphate = DNA(n+1) + diphosphate</text>
        <dbReference type="Rhea" id="RHEA:22508"/>
        <dbReference type="Rhea" id="RHEA-COMP:17339"/>
        <dbReference type="Rhea" id="RHEA-COMP:17340"/>
        <dbReference type="ChEBI" id="CHEBI:33019"/>
        <dbReference type="ChEBI" id="CHEBI:61560"/>
        <dbReference type="ChEBI" id="CHEBI:173112"/>
        <dbReference type="EC" id="2.7.7.7"/>
    </reaction>
</comment>
<keyword evidence="6" id="KW-0239">DNA-directed DNA polymerase</keyword>
<dbReference type="PANTHER" id="PTHR34388:SF1">
    <property type="entry name" value="DNA POLYMERASE III SUBUNIT DELTA"/>
    <property type="match status" value="1"/>
</dbReference>
<dbReference type="GO" id="GO:0003677">
    <property type="term" value="F:DNA binding"/>
    <property type="evidence" value="ECO:0007669"/>
    <property type="project" value="InterPro"/>
</dbReference>
<dbReference type="Gene3D" id="1.10.8.60">
    <property type="match status" value="1"/>
</dbReference>
<evidence type="ECO:0000256" key="6">
    <source>
        <dbReference type="ARBA" id="ARBA00022932"/>
    </source>
</evidence>
<dbReference type="STRING" id="329726.AM1_3663"/>
<evidence type="ECO:0000256" key="1">
    <source>
        <dbReference type="ARBA" id="ARBA00012417"/>
    </source>
</evidence>
<organism evidence="11 12">
    <name type="scientific">Acaryochloris marina (strain MBIC 11017)</name>
    <dbReference type="NCBI Taxonomy" id="329726"/>
    <lineage>
        <taxon>Bacteria</taxon>
        <taxon>Bacillati</taxon>
        <taxon>Cyanobacteriota</taxon>
        <taxon>Cyanophyceae</taxon>
        <taxon>Acaryochloridales</taxon>
        <taxon>Acaryochloridaceae</taxon>
        <taxon>Acaryochloris</taxon>
    </lineage>
</organism>
<evidence type="ECO:0000313" key="12">
    <source>
        <dbReference type="Proteomes" id="UP000000268"/>
    </source>
</evidence>
<evidence type="ECO:0000259" key="10">
    <source>
        <dbReference type="Pfam" id="PF21694"/>
    </source>
</evidence>
<dbReference type="SUPFAM" id="SSF48019">
    <property type="entry name" value="post-AAA+ oligomerization domain-like"/>
    <property type="match status" value="1"/>
</dbReference>
<gene>
    <name evidence="11" type="primary">holA</name>
    <name evidence="11" type="ordered locus">AM1_3663</name>
</gene>
<evidence type="ECO:0000256" key="3">
    <source>
        <dbReference type="ARBA" id="ARBA00022679"/>
    </source>
</evidence>
<dbReference type="GO" id="GO:0006261">
    <property type="term" value="P:DNA-templated DNA replication"/>
    <property type="evidence" value="ECO:0007669"/>
    <property type="project" value="TreeGrafter"/>
</dbReference>
<dbReference type="Pfam" id="PF06144">
    <property type="entry name" value="DNA_pol3_delta"/>
    <property type="match status" value="1"/>
</dbReference>
<dbReference type="Gene3D" id="1.20.272.10">
    <property type="match status" value="1"/>
</dbReference>
<evidence type="ECO:0000259" key="9">
    <source>
        <dbReference type="Pfam" id="PF06144"/>
    </source>
</evidence>
<dbReference type="AlphaFoldDB" id="B0C3F4"/>
<dbReference type="OrthoDB" id="581300at2"/>
<dbReference type="Pfam" id="PF21694">
    <property type="entry name" value="DNA_pol3_delta_C"/>
    <property type="match status" value="1"/>
</dbReference>
<evidence type="ECO:0000256" key="4">
    <source>
        <dbReference type="ARBA" id="ARBA00022695"/>
    </source>
</evidence>
<dbReference type="Gene3D" id="3.40.50.300">
    <property type="entry name" value="P-loop containing nucleotide triphosphate hydrolases"/>
    <property type="match status" value="1"/>
</dbReference>
<dbReference type="KEGG" id="amr:AM1_3663"/>
<evidence type="ECO:0000256" key="8">
    <source>
        <dbReference type="ARBA" id="ARBA00049244"/>
    </source>
</evidence>
<dbReference type="InterPro" id="IPR027417">
    <property type="entry name" value="P-loop_NTPase"/>
</dbReference>
<dbReference type="EMBL" id="CP000828">
    <property type="protein sequence ID" value="ABW28653.1"/>
    <property type="molecule type" value="Genomic_DNA"/>
</dbReference>
<keyword evidence="4" id="KW-0548">Nucleotidyltransferase</keyword>
<dbReference type="GO" id="GO:0003887">
    <property type="term" value="F:DNA-directed DNA polymerase activity"/>
    <property type="evidence" value="ECO:0007669"/>
    <property type="project" value="UniProtKB-KW"/>
</dbReference>
<dbReference type="Proteomes" id="UP000000268">
    <property type="component" value="Chromosome"/>
</dbReference>
<dbReference type="RefSeq" id="WP_012164042.1">
    <property type="nucleotide sequence ID" value="NC_009925.1"/>
</dbReference>
<evidence type="ECO:0000256" key="7">
    <source>
        <dbReference type="ARBA" id="ARBA00034754"/>
    </source>
</evidence>
<comment type="similarity">
    <text evidence="7">Belongs to the DNA polymerase HolA subunit family.</text>
</comment>
<dbReference type="EC" id="2.7.7.7" evidence="1"/>
<dbReference type="NCBIfam" id="TIGR01128">
    <property type="entry name" value="holA"/>
    <property type="match status" value="1"/>
</dbReference>
<protein>
    <recommendedName>
        <fullName evidence="2">DNA polymerase III subunit delta</fullName>
        <ecNumber evidence="1">2.7.7.7</ecNumber>
    </recommendedName>
</protein>
<keyword evidence="5" id="KW-0235">DNA replication</keyword>
<sequence length="339" mass="37611">MPVYLFWGEDTYRLSKAVQALHQEVLDPEWLSFNLDKIDVASGSDGTASVIQGLNQVMTPPFGLGHRLVWLTNPLVGATADLLPEFERTLPDLPPTSHLLLTQTTKPDGRSKLTKLLQKQAQVTEFALIPPWKTAQILQMVKRAAHDLEVPLTQAAGEQLADAVGNDTRRLYGELEKLKLYSLSSDAQNNTKRIGLEIVQHLVSSTTQNSLQLAETIRQGQTDQALGLVAELLNLNEPGLKIVATLIRQFRTWLWVKLMVVSGEQDERVIARAAEVGNPKRIYFLKQAVQTVTCQQLRQSLSCLLDLEVALKQGEAPRSTLITTVVEMSHICQANPILS</sequence>
<feature type="domain" description="DNA polymerase III delta subunit-like C-terminal" evidence="10">
    <location>
        <begin position="208"/>
        <end position="323"/>
    </location>
</feature>
<proteinExistence type="inferred from homology"/>
<dbReference type="eggNOG" id="COG1466">
    <property type="taxonomic scope" value="Bacteria"/>
</dbReference>
<reference evidence="11 12" key="1">
    <citation type="journal article" date="2008" name="Proc. Natl. Acad. Sci. U.S.A.">
        <title>Niche adaptation and genome expansion in the chlorophyll d-producing cyanobacterium Acaryochloris marina.</title>
        <authorList>
            <person name="Swingley W.D."/>
            <person name="Chen M."/>
            <person name="Cheung P.C."/>
            <person name="Conrad A.L."/>
            <person name="Dejesa L.C."/>
            <person name="Hao J."/>
            <person name="Honchak B.M."/>
            <person name="Karbach L.E."/>
            <person name="Kurdoglu A."/>
            <person name="Lahiri S."/>
            <person name="Mastrian S.D."/>
            <person name="Miyashita H."/>
            <person name="Page L."/>
            <person name="Ramakrishna P."/>
            <person name="Satoh S."/>
            <person name="Sattley W.M."/>
            <person name="Shimada Y."/>
            <person name="Taylor H.L."/>
            <person name="Tomo T."/>
            <person name="Tsuchiya T."/>
            <person name="Wang Z.T."/>
            <person name="Raymond J."/>
            <person name="Mimuro M."/>
            <person name="Blankenship R.E."/>
            <person name="Touchman J.W."/>
        </authorList>
    </citation>
    <scope>NUCLEOTIDE SEQUENCE [LARGE SCALE GENOMIC DNA]</scope>
    <source>
        <strain evidence="12">MBIC 11017</strain>
    </source>
</reference>
<dbReference type="InterPro" id="IPR048466">
    <property type="entry name" value="DNA_pol3_delta-like_C"/>
</dbReference>
<accession>B0C3F4</accession>